<comment type="caution">
    <text evidence="1">The sequence shown here is derived from an EMBL/GenBank/DDBJ whole genome shotgun (WGS) entry which is preliminary data.</text>
</comment>
<sequence>MTIEATLWDQEERFWTQGADSARNMSAKNAVFVFPYPTGILSGDALWREADVAQRWRSVVMSEQVLSVEGNIAVLAYRVSAERGDIPLYEALCTSTYLKDDTKWLRLTHQQTPTS</sequence>
<dbReference type="OrthoDB" id="7353854at2"/>
<protein>
    <recommendedName>
        <fullName evidence="3">DUF4440 domain-containing protein</fullName>
    </recommendedName>
</protein>
<dbReference type="RefSeq" id="WP_037925757.1">
    <property type="nucleotide sequence ID" value="NZ_CP054599.1"/>
</dbReference>
<name>A0A073J1E0_9RHOB</name>
<dbReference type="InterPro" id="IPR032710">
    <property type="entry name" value="NTF2-like_dom_sf"/>
</dbReference>
<reference evidence="1 2" key="1">
    <citation type="submission" date="2014-01" db="EMBL/GenBank/DDBJ databases">
        <title>Sulfitobacter sp. H3 (MCCC 1A00686) Genome Sequencing.</title>
        <authorList>
            <person name="Lai Q."/>
            <person name="Hong Z."/>
        </authorList>
    </citation>
    <scope>NUCLEOTIDE SEQUENCE [LARGE SCALE GENOMIC DNA]</scope>
    <source>
        <strain evidence="1 2">H3</strain>
    </source>
</reference>
<accession>A0A073J1E0</accession>
<dbReference type="AlphaFoldDB" id="A0A073J1E0"/>
<evidence type="ECO:0008006" key="3">
    <source>
        <dbReference type="Google" id="ProtNLM"/>
    </source>
</evidence>
<dbReference type="SUPFAM" id="SSF54427">
    <property type="entry name" value="NTF2-like"/>
    <property type="match status" value="1"/>
</dbReference>
<evidence type="ECO:0000313" key="1">
    <source>
        <dbReference type="EMBL" id="KEJ95655.1"/>
    </source>
</evidence>
<proteinExistence type="predicted"/>
<organism evidence="1 2">
    <name type="scientific">Pseudosulfitobacter pseudonitzschiae</name>
    <dbReference type="NCBI Taxonomy" id="1402135"/>
    <lineage>
        <taxon>Bacteria</taxon>
        <taxon>Pseudomonadati</taxon>
        <taxon>Pseudomonadota</taxon>
        <taxon>Alphaproteobacteria</taxon>
        <taxon>Rhodobacterales</taxon>
        <taxon>Roseobacteraceae</taxon>
        <taxon>Pseudosulfitobacter</taxon>
    </lineage>
</organism>
<gene>
    <name evidence="1" type="ORF">SUH3_19275</name>
</gene>
<dbReference type="Proteomes" id="UP000027746">
    <property type="component" value="Unassembled WGS sequence"/>
</dbReference>
<keyword evidence="2" id="KW-1185">Reference proteome</keyword>
<dbReference type="GeneID" id="68869604"/>
<dbReference type="EMBL" id="JAMD01000005">
    <property type="protein sequence ID" value="KEJ95655.1"/>
    <property type="molecule type" value="Genomic_DNA"/>
</dbReference>
<evidence type="ECO:0000313" key="2">
    <source>
        <dbReference type="Proteomes" id="UP000027746"/>
    </source>
</evidence>